<evidence type="ECO:0008006" key="6">
    <source>
        <dbReference type="Google" id="ProtNLM"/>
    </source>
</evidence>
<dbReference type="PANTHER" id="PTHR14362">
    <property type="entry name" value="COILED-COIL DOMAIN-CONTAINING PROTEIN 81"/>
    <property type="match status" value="1"/>
</dbReference>
<protein>
    <recommendedName>
        <fullName evidence="6">CCDC81 HU domain-containing protein</fullName>
    </recommendedName>
</protein>
<dbReference type="InterPro" id="IPR028034">
    <property type="entry name" value="HU-CCDC81"/>
</dbReference>
<evidence type="ECO:0000259" key="3">
    <source>
        <dbReference type="Pfam" id="PF18289"/>
    </source>
</evidence>
<dbReference type="InterPro" id="IPR026295">
    <property type="entry name" value="CCD81"/>
</dbReference>
<reference evidence="4 5" key="1">
    <citation type="journal article" date="2023" name="J. Hered.">
        <title>Chromosome-level genome of the wood stork (Mycteria americana) provides insight into avian chromosome evolution.</title>
        <authorList>
            <person name="Flamio R. Jr."/>
            <person name="Ramstad K.M."/>
        </authorList>
    </citation>
    <scope>NUCLEOTIDE SEQUENCE [LARGE SCALE GENOMIC DNA]</scope>
    <source>
        <strain evidence="4">JAX WOST 10</strain>
    </source>
</reference>
<sequence length="458" mass="50662">MIKYLLFNPLEPEKLPTLRELTTSEICKVWASASKYIRRQLLQKRAVEIGVGTFAVVPARATVGEDKVLPVERPVFQPCRMLKKFYKLKCAKTKIPDETPSVQLDFEQIAADIHFRREIVEACIHETLLFFAGALRDKKEVEFSFKGIGILAVRRKAVSMTFLDDFLLDLDATGNMLAALLEDSRMRAIVAFPGKNDFARLSQDGVITLPRLAVETPHQASAPAISLKPRREPAPWGGGARRVSVLDPVFLAQRRVSLARQLAKQGERAKAKEAGRARFPPVIQAQSQEELKQPRPPARPQLELPACVPQHSGRGTSSLRTEREEKRLRLLMASKRQEVEAEVRRQYQANRTGRNMERGQGGDDEAVGAPLEGPGTGSHAKKLRAAPESPVAGALAVAAATLFSGRAVSDGIGEIEITLDCIGLDCIALNWIGLAWIGLDWTGLDWIGLDWIGLDWMD</sequence>
<gene>
    <name evidence="4" type="ORF">QYF61_011330</name>
</gene>
<dbReference type="InterPro" id="IPR040673">
    <property type="entry name" value="CCDC81_HU_dom_2"/>
</dbReference>
<feature type="domain" description="CCDC81 HU" evidence="3">
    <location>
        <begin position="102"/>
        <end position="174"/>
    </location>
</feature>
<dbReference type="Proteomes" id="UP001333110">
    <property type="component" value="Unassembled WGS sequence"/>
</dbReference>
<evidence type="ECO:0000256" key="1">
    <source>
        <dbReference type="SAM" id="MobiDB-lite"/>
    </source>
</evidence>
<feature type="domain" description="CCDC81 HU" evidence="2">
    <location>
        <begin position="12"/>
        <end position="89"/>
    </location>
</feature>
<name>A0AAN7S1G0_MYCAM</name>
<dbReference type="EMBL" id="JAUNZN010000009">
    <property type="protein sequence ID" value="KAK4816106.1"/>
    <property type="molecule type" value="Genomic_DNA"/>
</dbReference>
<evidence type="ECO:0000313" key="4">
    <source>
        <dbReference type="EMBL" id="KAK4816106.1"/>
    </source>
</evidence>
<dbReference type="Pfam" id="PF14908">
    <property type="entry name" value="HU-CCDC81_euk_1"/>
    <property type="match status" value="1"/>
</dbReference>
<evidence type="ECO:0000259" key="2">
    <source>
        <dbReference type="Pfam" id="PF14908"/>
    </source>
</evidence>
<proteinExistence type="predicted"/>
<keyword evidence="5" id="KW-1185">Reference proteome</keyword>
<dbReference type="GO" id="GO:0005815">
    <property type="term" value="C:microtubule organizing center"/>
    <property type="evidence" value="ECO:0007669"/>
    <property type="project" value="TreeGrafter"/>
</dbReference>
<comment type="caution">
    <text evidence="4">The sequence shown here is derived from an EMBL/GenBank/DDBJ whole genome shotgun (WGS) entry which is preliminary data.</text>
</comment>
<evidence type="ECO:0000313" key="5">
    <source>
        <dbReference type="Proteomes" id="UP001333110"/>
    </source>
</evidence>
<feature type="region of interest" description="Disordered" evidence="1">
    <location>
        <begin position="267"/>
        <end position="322"/>
    </location>
</feature>
<dbReference type="AlphaFoldDB" id="A0AAN7S1G0"/>
<accession>A0AAN7S1G0</accession>
<organism evidence="4 5">
    <name type="scientific">Mycteria americana</name>
    <name type="common">Wood stork</name>
    <dbReference type="NCBI Taxonomy" id="33587"/>
    <lineage>
        <taxon>Eukaryota</taxon>
        <taxon>Metazoa</taxon>
        <taxon>Chordata</taxon>
        <taxon>Craniata</taxon>
        <taxon>Vertebrata</taxon>
        <taxon>Euteleostomi</taxon>
        <taxon>Archelosauria</taxon>
        <taxon>Archosauria</taxon>
        <taxon>Dinosauria</taxon>
        <taxon>Saurischia</taxon>
        <taxon>Theropoda</taxon>
        <taxon>Coelurosauria</taxon>
        <taxon>Aves</taxon>
        <taxon>Neognathae</taxon>
        <taxon>Neoaves</taxon>
        <taxon>Aequornithes</taxon>
        <taxon>Ciconiiformes</taxon>
        <taxon>Ciconiidae</taxon>
        <taxon>Mycteria</taxon>
    </lineage>
</organism>
<feature type="compositionally biased region" description="Basic and acidic residues" evidence="1">
    <location>
        <begin position="267"/>
        <end position="276"/>
    </location>
</feature>
<dbReference type="Pfam" id="PF18289">
    <property type="entry name" value="HU-CCDC81_euk_2"/>
    <property type="match status" value="1"/>
</dbReference>
<dbReference type="PANTHER" id="PTHR14362:SF2">
    <property type="entry name" value="COILED-COIL DOMAIN-CONTAINING PROTEIN 81"/>
    <property type="match status" value="1"/>
</dbReference>